<sequence length="332" mass="36741">MELVKSDALQLSKVGLGCGVFGGAYGITSQDNVMQTVHKALSSGMNICDTSPYYNDSEVRLGKALLELQEEFPRASYYICTKLGRYGYTKAEFDYSAQRVVESVHESMRRLHTDYLDIVLCHDVEFVDVAQVVDEALPELFELKRQGIVRKVGISGYPLDTLLEIAQIQQQRGQPLDVCLSYCNFNLHCQLLDEFIPKLRSAGIQTIISASPLSMGLLCANAAPEWHPAKQELKDAVARCAELIAKSGADVSLAEMAEHFSFSCTGADMHLVGSKTEAEVSHALGAYERAQRLNLGAGGRYDDPQVQRLYEQIRDTLEPFSMYTWPSPPADA</sequence>
<proteinExistence type="predicted"/>
<comment type="caution">
    <text evidence="1">The sequence shown here is derived from an EMBL/GenBank/DDBJ whole genome shotgun (WGS) entry which is preliminary data.</text>
</comment>
<gene>
    <name evidence="1" type="ORF">LPJ66_009610</name>
</gene>
<organism evidence="1 2">
    <name type="scientific">Kickxella alabastrina</name>
    <dbReference type="NCBI Taxonomy" id="61397"/>
    <lineage>
        <taxon>Eukaryota</taxon>
        <taxon>Fungi</taxon>
        <taxon>Fungi incertae sedis</taxon>
        <taxon>Zoopagomycota</taxon>
        <taxon>Kickxellomycotina</taxon>
        <taxon>Kickxellomycetes</taxon>
        <taxon>Kickxellales</taxon>
        <taxon>Kickxellaceae</taxon>
        <taxon>Kickxella</taxon>
    </lineage>
</organism>
<reference evidence="1" key="1">
    <citation type="submission" date="2022-07" db="EMBL/GenBank/DDBJ databases">
        <title>Phylogenomic reconstructions and comparative analyses of Kickxellomycotina fungi.</title>
        <authorList>
            <person name="Reynolds N.K."/>
            <person name="Stajich J.E."/>
            <person name="Barry K."/>
            <person name="Grigoriev I.V."/>
            <person name="Crous P."/>
            <person name="Smith M.E."/>
        </authorList>
    </citation>
    <scope>NUCLEOTIDE SEQUENCE</scope>
    <source>
        <strain evidence="1">Benny 63K</strain>
    </source>
</reference>
<accession>A0ACC1I6M3</accession>
<keyword evidence="2" id="KW-1185">Reference proteome</keyword>
<dbReference type="Proteomes" id="UP001150581">
    <property type="component" value="Unassembled WGS sequence"/>
</dbReference>
<name>A0ACC1I6M3_9FUNG</name>
<protein>
    <submittedName>
        <fullName evidence="1">Uncharacterized protein</fullName>
    </submittedName>
</protein>
<evidence type="ECO:0000313" key="1">
    <source>
        <dbReference type="EMBL" id="KAJ1886485.1"/>
    </source>
</evidence>
<dbReference type="EMBL" id="JANBPG010002249">
    <property type="protein sequence ID" value="KAJ1886485.1"/>
    <property type="molecule type" value="Genomic_DNA"/>
</dbReference>
<evidence type="ECO:0000313" key="2">
    <source>
        <dbReference type="Proteomes" id="UP001150581"/>
    </source>
</evidence>